<dbReference type="EMBL" id="GISG01205880">
    <property type="protein sequence ID" value="MBA4660037.1"/>
    <property type="molecule type" value="Transcribed_RNA"/>
</dbReference>
<name>A0A7C9A6V0_OPUST</name>
<evidence type="ECO:0000313" key="1">
    <source>
        <dbReference type="EMBL" id="MBA4660036.1"/>
    </source>
</evidence>
<organism evidence="1">
    <name type="scientific">Opuntia streptacantha</name>
    <name type="common">Prickly pear cactus</name>
    <name type="synonym">Opuntia cardona</name>
    <dbReference type="NCBI Taxonomy" id="393608"/>
    <lineage>
        <taxon>Eukaryota</taxon>
        <taxon>Viridiplantae</taxon>
        <taxon>Streptophyta</taxon>
        <taxon>Embryophyta</taxon>
        <taxon>Tracheophyta</taxon>
        <taxon>Spermatophyta</taxon>
        <taxon>Magnoliopsida</taxon>
        <taxon>eudicotyledons</taxon>
        <taxon>Gunneridae</taxon>
        <taxon>Pentapetalae</taxon>
        <taxon>Caryophyllales</taxon>
        <taxon>Cactineae</taxon>
        <taxon>Cactaceae</taxon>
        <taxon>Opuntioideae</taxon>
        <taxon>Opuntia</taxon>
    </lineage>
</organism>
<accession>A0A7C9A6V0</accession>
<reference evidence="1" key="2">
    <citation type="submission" date="2020-07" db="EMBL/GenBank/DDBJ databases">
        <authorList>
            <person name="Vera ALvarez R."/>
            <person name="Arias-Moreno D.M."/>
            <person name="Jimenez-Jacinto V."/>
            <person name="Jimenez-Bremont J.F."/>
            <person name="Swaminathan K."/>
            <person name="Moose S.P."/>
            <person name="Guerrero-Gonzalez M.L."/>
            <person name="Marino-Ramirez L."/>
            <person name="Landsman D."/>
            <person name="Rodriguez-Kessler M."/>
            <person name="Delgado-Sanchez P."/>
        </authorList>
    </citation>
    <scope>NUCLEOTIDE SEQUENCE</scope>
    <source>
        <tissue evidence="1">Cladode</tissue>
    </source>
</reference>
<proteinExistence type="predicted"/>
<reference evidence="1" key="1">
    <citation type="journal article" date="2013" name="J. Plant Res.">
        <title>Effect of fungi and light on seed germination of three Opuntia species from semiarid lands of central Mexico.</title>
        <authorList>
            <person name="Delgado-Sanchez P."/>
            <person name="Jimenez-Bremont J.F."/>
            <person name="Guerrero-Gonzalez Mde L."/>
            <person name="Flores J."/>
        </authorList>
    </citation>
    <scope>NUCLEOTIDE SEQUENCE</scope>
    <source>
        <tissue evidence="1">Cladode</tissue>
    </source>
</reference>
<sequence>MGHREDGIQILQTGLLGRPDFHLVTGPPVSQRVPVTQQTKMRKWFPQMKFNVFVFSAASFLKISTVQKGMNGCSKGLFICLSHLELPRTDSPVRVVHII</sequence>
<protein>
    <submittedName>
        <fullName evidence="1">Uncharacterized protein</fullName>
    </submittedName>
</protein>
<dbReference type="AlphaFoldDB" id="A0A7C9A6V0"/>
<dbReference type="EMBL" id="GISG01205879">
    <property type="protein sequence ID" value="MBA4660036.1"/>
    <property type="molecule type" value="Transcribed_RNA"/>
</dbReference>